<dbReference type="PANTHER" id="PTHR31632:SF2">
    <property type="entry name" value="PLASMA MEMBRANE IRON PERMEASE"/>
    <property type="match status" value="1"/>
</dbReference>
<dbReference type="EMBL" id="OGUU01000045">
    <property type="protein sequence ID" value="SPC25780.1"/>
    <property type="molecule type" value="Genomic_DNA"/>
</dbReference>
<comment type="caution">
    <text evidence="7">The sequence shown here is derived from an EMBL/GenBank/DDBJ whole genome shotgun (WGS) entry which is preliminary data.</text>
</comment>
<evidence type="ECO:0000256" key="1">
    <source>
        <dbReference type="ARBA" id="ARBA00004141"/>
    </source>
</evidence>
<comment type="subcellular location">
    <subcellularLocation>
        <location evidence="1">Membrane</location>
        <topology evidence="1">Multi-pass membrane protein</topology>
    </subcellularLocation>
</comment>
<evidence type="ECO:0000313" key="8">
    <source>
        <dbReference type="Proteomes" id="UP000257139"/>
    </source>
</evidence>
<dbReference type="GO" id="GO:0015093">
    <property type="term" value="F:ferrous iron transmembrane transporter activity"/>
    <property type="evidence" value="ECO:0007669"/>
    <property type="project" value="TreeGrafter"/>
</dbReference>
<feature type="transmembrane region" description="Helical" evidence="6">
    <location>
        <begin position="38"/>
        <end position="56"/>
    </location>
</feature>
<evidence type="ECO:0000256" key="5">
    <source>
        <dbReference type="ARBA" id="ARBA00023136"/>
    </source>
</evidence>
<dbReference type="GO" id="GO:0033573">
    <property type="term" value="C:high-affinity iron permease complex"/>
    <property type="evidence" value="ECO:0007669"/>
    <property type="project" value="InterPro"/>
</dbReference>
<evidence type="ECO:0000256" key="6">
    <source>
        <dbReference type="SAM" id="Phobius"/>
    </source>
</evidence>
<feature type="transmembrane region" description="Helical" evidence="6">
    <location>
        <begin position="107"/>
        <end position="124"/>
    </location>
</feature>
<dbReference type="AlphaFoldDB" id="A0A7Z7JFR7"/>
<name>A0A7Z7JFR7_9BURK</name>
<dbReference type="PANTHER" id="PTHR31632">
    <property type="entry name" value="IRON TRANSPORTER FTH1"/>
    <property type="match status" value="1"/>
</dbReference>
<dbReference type="InterPro" id="IPR004923">
    <property type="entry name" value="FTR1/Fip1/EfeU"/>
</dbReference>
<feature type="transmembrane region" description="Helical" evidence="6">
    <location>
        <begin position="226"/>
        <end position="245"/>
    </location>
</feature>
<reference evidence="7 8" key="1">
    <citation type="submission" date="2018-01" db="EMBL/GenBank/DDBJ databases">
        <authorList>
            <person name="Clerissi C."/>
        </authorList>
    </citation>
    <scope>NUCLEOTIDE SEQUENCE [LARGE SCALE GENOMIC DNA]</scope>
    <source>
        <strain evidence="7">Cupriavidus taiwanensis STM 6021</strain>
    </source>
</reference>
<organism evidence="7 8">
    <name type="scientific">Cupriavidus taiwanensis</name>
    <dbReference type="NCBI Taxonomy" id="164546"/>
    <lineage>
        <taxon>Bacteria</taxon>
        <taxon>Pseudomonadati</taxon>
        <taxon>Pseudomonadota</taxon>
        <taxon>Betaproteobacteria</taxon>
        <taxon>Burkholderiales</taxon>
        <taxon>Burkholderiaceae</taxon>
        <taxon>Cupriavidus</taxon>
    </lineage>
</organism>
<feature type="transmembrane region" description="Helical" evidence="6">
    <location>
        <begin position="144"/>
        <end position="163"/>
    </location>
</feature>
<evidence type="ECO:0000313" key="7">
    <source>
        <dbReference type="EMBL" id="SPC25780.1"/>
    </source>
</evidence>
<feature type="transmembrane region" description="Helical" evidence="6">
    <location>
        <begin position="68"/>
        <end position="86"/>
    </location>
</feature>
<evidence type="ECO:0000256" key="4">
    <source>
        <dbReference type="ARBA" id="ARBA00022989"/>
    </source>
</evidence>
<gene>
    <name evidence="7" type="ORF">CBM2594_U10281</name>
</gene>
<evidence type="ECO:0000256" key="3">
    <source>
        <dbReference type="ARBA" id="ARBA00022692"/>
    </source>
</evidence>
<keyword evidence="5 6" id="KW-0472">Membrane</keyword>
<dbReference type="Pfam" id="PF03239">
    <property type="entry name" value="FTR1"/>
    <property type="match status" value="1"/>
</dbReference>
<feature type="transmembrane region" description="Helical" evidence="6">
    <location>
        <begin position="175"/>
        <end position="196"/>
    </location>
</feature>
<dbReference type="Proteomes" id="UP000257139">
    <property type="component" value="Unassembled WGS sequence"/>
</dbReference>
<accession>A0A7Z7JFR7</accession>
<dbReference type="RefSeq" id="WP_116328256.1">
    <property type="nucleotide sequence ID" value="NZ_OFSW01000032.1"/>
</dbReference>
<sequence>MFSMLMVTFREGVEAFLIAAVTLTFLQKTGRLHLVSAAKTGILAALLLSAVLGLVLHRLGGMSPFAEAWLALLAGTLVVSCTWHMLKHGKAIAGEIRNRLAKVPDKKTAGPWLAVFAFMLLMVGREGVEAATMIASLSAGAATGHLALGGALGLICAGALAWAWTQYGRRVNLSLFFQVTAIFMVLFSVQLAIYSVHEFSEAGVLPFVDNVYWHEMTEPFGPEGVYGIWLSYGLVLVPLAFLVAARLNGRKPLVPPEKG</sequence>
<keyword evidence="4 6" id="KW-1133">Transmembrane helix</keyword>
<protein>
    <submittedName>
        <fullName evidence="7">Iron permease FTR1</fullName>
    </submittedName>
</protein>
<keyword evidence="3 6" id="KW-0812">Transmembrane</keyword>
<comment type="similarity">
    <text evidence="2">Belongs to the oxidase-dependent Fe transporter (OFeT) (TC 9.A.10.1) family.</text>
</comment>
<proteinExistence type="inferred from homology"/>
<evidence type="ECO:0000256" key="2">
    <source>
        <dbReference type="ARBA" id="ARBA00008333"/>
    </source>
</evidence>